<dbReference type="GO" id="GO:0007018">
    <property type="term" value="P:microtubule-based movement"/>
    <property type="evidence" value="ECO:0007669"/>
    <property type="project" value="InterPro"/>
</dbReference>
<dbReference type="Gene3D" id="1.10.8.720">
    <property type="entry name" value="Region D6 of dynein motor"/>
    <property type="match status" value="1"/>
</dbReference>
<dbReference type="OrthoDB" id="5593012at2759"/>
<reference evidence="18" key="1">
    <citation type="journal article" date="2017" name="bioRxiv">
        <title>Comparative analysis of the genomes of Stylophora pistillata and Acropora digitifera provides evidence for extensive differences between species of corals.</title>
        <authorList>
            <person name="Voolstra C.R."/>
            <person name="Li Y."/>
            <person name="Liew Y.J."/>
            <person name="Baumgarten S."/>
            <person name="Zoccola D."/>
            <person name="Flot J.-F."/>
            <person name="Tambutte S."/>
            <person name="Allemand D."/>
            <person name="Aranda M."/>
        </authorList>
    </citation>
    <scope>NUCLEOTIDE SEQUENCE [LARGE SCALE GENOMIC DNA]</scope>
</reference>
<dbReference type="Gene3D" id="1.20.1270.280">
    <property type="match status" value="1"/>
</dbReference>
<dbReference type="FunFam" id="3.40.50.300:FF:000223">
    <property type="entry name" value="Dynein heavy chain 3, axonemal"/>
    <property type="match status" value="1"/>
</dbReference>
<evidence type="ECO:0000256" key="11">
    <source>
        <dbReference type="ARBA" id="ARBA00023175"/>
    </source>
</evidence>
<evidence type="ECO:0000256" key="14">
    <source>
        <dbReference type="SAM" id="Coils"/>
    </source>
</evidence>
<dbReference type="STRING" id="50429.A0A2B4SH80"/>
<evidence type="ECO:0000256" key="8">
    <source>
        <dbReference type="ARBA" id="ARBA00023017"/>
    </source>
</evidence>
<evidence type="ECO:0000313" key="18">
    <source>
        <dbReference type="Proteomes" id="UP000225706"/>
    </source>
</evidence>
<dbReference type="InterPro" id="IPR013602">
    <property type="entry name" value="Dynein_heavy_linker"/>
</dbReference>
<keyword evidence="3" id="KW-0963">Cytoplasm</keyword>
<dbReference type="InterPro" id="IPR042219">
    <property type="entry name" value="AAA_lid_11_sf"/>
</dbReference>
<dbReference type="FunFam" id="1.20.920.20:FF:000006">
    <property type="entry name" value="Dynein, axonemal, heavy chain 6"/>
    <property type="match status" value="1"/>
</dbReference>
<dbReference type="InterPro" id="IPR027417">
    <property type="entry name" value="P-loop_NTPase"/>
</dbReference>
<dbReference type="FunFam" id="1.10.472.130:FF:000015">
    <property type="entry name" value="Dynein heavy chain 7"/>
    <property type="match status" value="1"/>
</dbReference>
<dbReference type="Pfam" id="PF12775">
    <property type="entry name" value="AAA_7"/>
    <property type="match status" value="1"/>
</dbReference>
<dbReference type="SUPFAM" id="SSF52540">
    <property type="entry name" value="P-loop containing nucleoside triphosphate hydrolases"/>
    <property type="match status" value="4"/>
</dbReference>
<evidence type="ECO:0000256" key="7">
    <source>
        <dbReference type="ARBA" id="ARBA00022840"/>
    </source>
</evidence>
<dbReference type="EMBL" id="LSMT01000068">
    <property type="protein sequence ID" value="PFX29251.1"/>
    <property type="molecule type" value="Genomic_DNA"/>
</dbReference>
<dbReference type="Pfam" id="PF12781">
    <property type="entry name" value="AAA_9"/>
    <property type="match status" value="1"/>
</dbReference>
<dbReference type="Pfam" id="PF17852">
    <property type="entry name" value="Dynein_AAA_lid"/>
    <property type="match status" value="1"/>
</dbReference>
<dbReference type="Pfam" id="PF18199">
    <property type="entry name" value="Dynein_C"/>
    <property type="match status" value="1"/>
</dbReference>
<keyword evidence="12" id="KW-0206">Cytoskeleton</keyword>
<feature type="coiled-coil region" evidence="14">
    <location>
        <begin position="2930"/>
        <end position="2992"/>
    </location>
</feature>
<proteinExistence type="inferred from homology"/>
<protein>
    <submittedName>
        <fullName evidence="17">Dynein heavy chain 6, axonemal</fullName>
    </submittedName>
</protein>
<feature type="region of interest" description="Disordered" evidence="15">
    <location>
        <begin position="1243"/>
        <end position="1274"/>
    </location>
</feature>
<dbReference type="Pfam" id="PF12774">
    <property type="entry name" value="AAA_6"/>
    <property type="match status" value="1"/>
</dbReference>
<feature type="domain" description="AAA+ ATPase" evidence="16">
    <location>
        <begin position="2113"/>
        <end position="2261"/>
    </location>
</feature>
<keyword evidence="10" id="KW-0969">Cilium</keyword>
<dbReference type="InterPro" id="IPR024743">
    <property type="entry name" value="Dynein_HC_stalk"/>
</dbReference>
<dbReference type="Gene3D" id="3.20.180.20">
    <property type="entry name" value="Dynein heavy chain, N-terminal domain 2"/>
    <property type="match status" value="1"/>
</dbReference>
<keyword evidence="9 14" id="KW-0175">Coiled coil</keyword>
<comment type="subcellular location">
    <subcellularLocation>
        <location evidence="1">Cytoplasm</location>
        <location evidence="1">Cytoskeleton</location>
        <location evidence="1">Cilium axoneme</location>
    </subcellularLocation>
</comment>
<dbReference type="PANTHER" id="PTHR22878:SF68">
    <property type="entry name" value="DYNEIN HEAVY CHAIN 6, AXONEMAL-LIKE"/>
    <property type="match status" value="1"/>
</dbReference>
<keyword evidence="6" id="KW-0547">Nucleotide-binding</keyword>
<dbReference type="Pfam" id="PF08393">
    <property type="entry name" value="DHC_N2"/>
    <property type="match status" value="1"/>
</dbReference>
<dbReference type="Gene3D" id="1.10.287.2620">
    <property type="match status" value="1"/>
</dbReference>
<dbReference type="GO" id="GO:0008569">
    <property type="term" value="F:minus-end-directed microtubule motor activity"/>
    <property type="evidence" value="ECO:0007669"/>
    <property type="project" value="InterPro"/>
</dbReference>
<evidence type="ECO:0000256" key="6">
    <source>
        <dbReference type="ARBA" id="ARBA00022741"/>
    </source>
</evidence>
<evidence type="ECO:0000256" key="10">
    <source>
        <dbReference type="ARBA" id="ARBA00023069"/>
    </source>
</evidence>
<dbReference type="Pfam" id="PF12777">
    <property type="entry name" value="MT"/>
    <property type="match status" value="1"/>
</dbReference>
<dbReference type="InterPro" id="IPR004273">
    <property type="entry name" value="Dynein_heavy_D6_P-loop"/>
</dbReference>
<evidence type="ECO:0000256" key="13">
    <source>
        <dbReference type="ARBA" id="ARBA00023273"/>
    </source>
</evidence>
<dbReference type="Proteomes" id="UP000225706">
    <property type="component" value="Unassembled WGS sequence"/>
</dbReference>
<dbReference type="InterPro" id="IPR024317">
    <property type="entry name" value="Dynein_heavy_chain_D4_dom"/>
</dbReference>
<dbReference type="GO" id="GO:0005874">
    <property type="term" value="C:microtubule"/>
    <property type="evidence" value="ECO:0007669"/>
    <property type="project" value="UniProtKB-KW"/>
</dbReference>
<keyword evidence="5" id="KW-0677">Repeat</keyword>
<keyword evidence="11" id="KW-0505">Motor protein</keyword>
<dbReference type="GO" id="GO:0005524">
    <property type="term" value="F:ATP binding"/>
    <property type="evidence" value="ECO:0007669"/>
    <property type="project" value="UniProtKB-KW"/>
</dbReference>
<evidence type="ECO:0000259" key="16">
    <source>
        <dbReference type="SMART" id="SM00382"/>
    </source>
</evidence>
<dbReference type="FunFam" id="1.10.287.2620:FF:000001">
    <property type="entry name" value="Cytoplasmic dynein heavy chain 1"/>
    <property type="match status" value="1"/>
</dbReference>
<keyword evidence="18" id="KW-1185">Reference proteome</keyword>
<dbReference type="Pfam" id="PF18198">
    <property type="entry name" value="AAA_lid_11"/>
    <property type="match status" value="1"/>
</dbReference>
<evidence type="ECO:0000256" key="2">
    <source>
        <dbReference type="ARBA" id="ARBA00008887"/>
    </source>
</evidence>
<keyword evidence="7" id="KW-0067">ATP-binding</keyword>
<keyword evidence="13" id="KW-0966">Cell projection</keyword>
<comment type="similarity">
    <text evidence="2">Belongs to the dynein heavy chain family.</text>
</comment>
<feature type="coiled-coil region" evidence="14">
    <location>
        <begin position="2745"/>
        <end position="2772"/>
    </location>
</feature>
<dbReference type="Pfam" id="PF17857">
    <property type="entry name" value="AAA_lid_1"/>
    <property type="match status" value="1"/>
</dbReference>
<dbReference type="GO" id="GO:0045505">
    <property type="term" value="F:dynein intermediate chain binding"/>
    <property type="evidence" value="ECO:0007669"/>
    <property type="project" value="InterPro"/>
</dbReference>
<dbReference type="InterPro" id="IPR042222">
    <property type="entry name" value="Dynein_2_N"/>
</dbReference>
<evidence type="ECO:0000256" key="1">
    <source>
        <dbReference type="ARBA" id="ARBA00004430"/>
    </source>
</evidence>
<keyword evidence="4" id="KW-0493">Microtubule</keyword>
<dbReference type="InterPro" id="IPR035706">
    <property type="entry name" value="AAA_9"/>
</dbReference>
<dbReference type="FunFam" id="1.20.1270.280:FF:000009">
    <property type="entry name" value="Dynein, axonemal, heavy chain 6"/>
    <property type="match status" value="1"/>
</dbReference>
<dbReference type="Gene3D" id="1.10.8.1220">
    <property type="match status" value="1"/>
</dbReference>
<dbReference type="PANTHER" id="PTHR22878">
    <property type="entry name" value="DYNEIN HEAVY CHAIN 6, AXONEMAL-LIKE-RELATED"/>
    <property type="match status" value="1"/>
</dbReference>
<dbReference type="Gene3D" id="1.20.58.1120">
    <property type="match status" value="1"/>
</dbReference>
<feature type="compositionally biased region" description="Basic and acidic residues" evidence="15">
    <location>
        <begin position="134"/>
        <end position="144"/>
    </location>
</feature>
<dbReference type="GO" id="GO:0051959">
    <property type="term" value="F:dynein light intermediate chain binding"/>
    <property type="evidence" value="ECO:0007669"/>
    <property type="project" value="InterPro"/>
</dbReference>
<dbReference type="InterPro" id="IPR043160">
    <property type="entry name" value="Dynein_C_barrel"/>
</dbReference>
<dbReference type="GO" id="GO:0005930">
    <property type="term" value="C:axoneme"/>
    <property type="evidence" value="ECO:0007669"/>
    <property type="project" value="UniProtKB-SubCell"/>
</dbReference>
<dbReference type="Gene3D" id="1.20.140.100">
    <property type="entry name" value="Dynein heavy chain, N-terminal domain 2"/>
    <property type="match status" value="1"/>
</dbReference>
<dbReference type="Gene3D" id="1.10.472.130">
    <property type="match status" value="1"/>
</dbReference>
<keyword evidence="8" id="KW-0243">Dynein</keyword>
<dbReference type="InterPro" id="IPR041589">
    <property type="entry name" value="DNAH3_AAA_lid_1"/>
</dbReference>
<dbReference type="Gene3D" id="6.10.140.1060">
    <property type="match status" value="1"/>
</dbReference>
<accession>A0A2B4SH80</accession>
<dbReference type="FunFam" id="1.20.58.1120:FF:000001">
    <property type="entry name" value="dynein heavy chain 2, axonemal"/>
    <property type="match status" value="1"/>
</dbReference>
<evidence type="ECO:0000256" key="12">
    <source>
        <dbReference type="ARBA" id="ARBA00023212"/>
    </source>
</evidence>
<dbReference type="InterPro" id="IPR026983">
    <property type="entry name" value="DHC"/>
</dbReference>
<dbReference type="InterPro" id="IPR043157">
    <property type="entry name" value="Dynein_AAA1S"/>
</dbReference>
<dbReference type="FunFam" id="3.40.50.300:FF:000362">
    <property type="entry name" value="Dynein, axonemal, heavy chain 6"/>
    <property type="match status" value="1"/>
</dbReference>
<dbReference type="FunFam" id="3.20.180.20:FF:000004">
    <property type="entry name" value="Dynein axonemal heavy chain 6"/>
    <property type="match status" value="1"/>
</dbReference>
<dbReference type="InterPro" id="IPR041658">
    <property type="entry name" value="AAA_lid_11"/>
</dbReference>
<dbReference type="GO" id="GO:0030286">
    <property type="term" value="C:dynein complex"/>
    <property type="evidence" value="ECO:0007669"/>
    <property type="project" value="UniProtKB-KW"/>
</dbReference>
<dbReference type="InterPro" id="IPR041466">
    <property type="entry name" value="Dynein_AAA5_ext"/>
</dbReference>
<dbReference type="InterPro" id="IPR035699">
    <property type="entry name" value="AAA_6"/>
</dbReference>
<dbReference type="InterPro" id="IPR042228">
    <property type="entry name" value="Dynein_linker_3"/>
</dbReference>
<evidence type="ECO:0000256" key="4">
    <source>
        <dbReference type="ARBA" id="ARBA00022701"/>
    </source>
</evidence>
<dbReference type="Gene3D" id="1.20.920.20">
    <property type="match status" value="1"/>
</dbReference>
<evidence type="ECO:0000256" key="9">
    <source>
        <dbReference type="ARBA" id="ARBA00023054"/>
    </source>
</evidence>
<sequence length="4188" mass="473798">MAQNGASTFANGGRKPANNPRSDAFSLPGIDENELRARIYAKPQLKPNPKALRFSGPTPVQLKKNIPTAPRLEPLPNLARYQERQKSLPYTSPAGKTKTPTPPSSSEPDKKKARRRDVVEPLERVTSPLPSLPDDLKNKQEKIDSAAQVNTRAPQRQNSSKQKTNGHAHAFANGSVLVEKTDVIPEGLRDPLQIISLIKENSKLGFLYMTPAVDRSSIDYNPYNLKIVKHSAIDHSDYYTISAEGVTHVCDDEAEFTPLERWEKEYKDYTRLVKIPTFASFRMWKAFVVWRKNVKIKKVTQCKNQLQENLFIVNPSLRPALLNVREMCYRISDMGLCRVEKGHTYTLDEFRNAQFEQLEEVAGRLAEFRDLVKEVVRSACRTALLEAGFTPDDYFMDMDSPMGMYADEYGGPAHSMSSYLMPSGYEMDMYGDAPDKMTYTEQANKRSHCRRLTSFIRLADYLIVNTMHVLAANSVATLLNYLEEQLQHTPTPAQIQGTSEEMEPEEEKAEGEAIEQKDEQGELHPLYTTEVLLEPQMLLFSPGLDDFQDGLGEVIKKFQDAVLSVQNLVPDPYFDAFTQPFINGKVEEKTAGDGPSLATMFEDDRHLQGIIQSIKDAISSAFDSAWQYANTFEPYRQFYQENESLDLERIRQEEHDVGFFSHSLDKYNSEHEQAVGILERRAIGMILVDCKKLKEVLIPSPLKCLEVINDILPKLAKMRTDTLMGFCQDAQFKLEAVPSSTSEYVESLTFLDTIQEKVDDIERDATVVKELYDLIETYKVPTPPEDLAVYQTLRPTVTAVRNVIDKSLAERDANIDKMCTHIDKDIVVLGKEVKEVKQKAQDPKILDSSSQSNDIIQYLEALIDKMDSLNNLALTYKSHQKNFKVEVAKFEELEEVHAELKLKQALWNSLVEWDDVTGEWLELPFEELNPEALSNQVMKYAKTVMQLEKGLPPNSVVPILKEKVEGMRHKLPVITNLRNPALKPRHWEHIQQIFGYHFTEEEPLTLGLLNKIDAFEHTEAIEEVSGQASSEASLEGILKKVEDSWKQTEFIVLPHRDSKDVFILGGIDDIQALLDDSMINISTIAGSRHVGPIRPRVDDWQRQLHLFSETLDEWMTCQRNWLYLESIFSAPDIQRQLPAEAKMFLTVDKSWKEVMRKVHRLPNALRAATQPGLLEIFQNNNALLDQIQKCLEAYLESKCVIFPRFYFLSNDELLEILSQTRNPHAVQPHLQKCFDAISKLEFGSASQPPPTPSAAEKPVTPTGERPTSAGKAAETKTNDILAMISPEGERVGLTKGLKARGNVEDWLGKVEESMVSSLRKLAKASITDYESKPREEWVTLHPSQVVLTISQTMWCRDITECLVKEGDRLEAMKEAEQICVTNLNKLAALVRGELPKLTRNILCALITIDVHARDIVTGMVEHQVDNVNSFEWVKQLRYYWDPDLDNCVVRMSNSLYIYGYEYLGASPRLVITPLTDRCYLCLMGALQLDLGGAPAGPAGTGKTETTKDLAKALAKQCVVFNCSEGLDFKMMGRFFSGLAQSGAWCCFDEFNRIDIEVLSVIAQQLLTIRNAKVAKASRFMFEGREIKLIPSCAAFITMNPGYAGRTELPDNLKALFRPMAMMVPDYALIAEVILYSEGFESSKNLARKMVQMYRLCSEQLSQQDHYDFGMRAVKSVLVMAGALKRGNPNLNEDIVLIRALRDSNLPKFLKQDAELFRAILSDLFPGKEIPDHDYGKLQATIEECLLKKGCQVVPSMVKKTIQLYETMIVRHGVMTVGPTGGGKTTSYEVLKDTLTTLHEEGDENPYYQKVRTYVLNPKAVSMGELYGEINKLTMEWRDGLMAVTVRVCVQDTTEDHKWIVCDGPVDALWIENMNTVLDDNKMLCLANSERIKLNNTMHMLFEVQDLAVASPATVSRCGMVYMDPNELGWRPYVKSWMQRTCTKMKDETKEYLMNLFENYVDNGLNFARKKCVQAMQQVDINKVTTMCCLLESFFFPEKGGPDFNMDANKLHSLICTAFLFTFLWSIGGNLVESSMDAFDTFSRDLFSDTQDVKLPGSGDLFSYFVDFDTRRLEPWEKIIPSFKYSPEIPYFDLLVPTVDTVRYGFLMEKLVVVNRSVMFTGTTGVGKSVVAKGLLTDISDKANYVPIMMNFSAQTSSQRTQEMIEVKLEKKRKNILGAPAGKRMIIFVDDLNMPKLDTYGAQPPIELLRQYQDFRGFYDREKLFWKEIHDMTICAACAPPGGGRNPVTPRFLRHFSMFSIPSSAEHTLKHIFKSIVSGFLVDFPQDVRGCADAIVGASVEIYVRMSTDLLPTPAKSHYVFNLRDLSKCIQGVLQADPGVIRDAGQIFRLFCHEAQRVFHDRLINKEDKRYFNAILSEMAQKHFSQNVQAEKFETAPILFGDFMKMGADPSDRIYEELADISKVKNLLADYLDDYNMNSSKEMKLVFFMDAIEHVSRIARMVRQPRGNALLVGVGGTGKQSLTRLACHMAGYLCFQIELTRGYDYSSFREDLKKLYTSAGVEGKNTVFLFTDTQIVVEEFLEDINNILNSGEVPNLFEPEEYEQVLIGTRPHAKEAGVPEGDRDAVFNHFISRVRNNLHVVLCMSPVGDAFRTRCRMFPSLVNCCTIDWFTEWPREALLSVSKNFFEEVDLGAGDVKERVAEMCVEIHTSVSSMADRFYAELRRRYYTTPTSYLELINLYLSMLDDKRRQLIGARDRVKNGLKKLLETNDLVDNMQVELVALEPQLKQKSLDVEKLMDKLQTDQEEADKVRKVVSAEEEVAKGKADETQAIAAEAQKDLDEALPALEAANKALDSLDKSDISELRVFTSPPELVMTVMESICILLNAKPDWAAAKSLLGDAKFLTRLMEYNKDNIPDSTLKKLKKYIENPKFTPENVEKVSKACRSMVMWVRAMDLYARVFRTVEPKNKRLAAAQVELDAVMATLKEKQDSLAAVEEKIAELQAAYDNSIAEKETLTKNIAQTAARLKRASKLTTALGDEQGRWTENVAAFELEIGNVVGNVFVAAACVAYFGAFTSHYRQELISSWIQRCKELEIPVSDDFSLINVLADPFEIRQWNADGLPRDSVSIENAILVTRGRRWPLMIDPQDQANRWIRAKEAKNGLKVVKLTDQNFLRTLENCIRIGMPVLLEEVGETLDPALEPILLKQTFTQGGRLLIRLGDSDIDYDKNFKFYMTTKLANPHYLPEVCIKVTIINFTVTKSGLEDQLLSDVVRLERPDLEDQRNQLIVRINSDKNQLKAIEDRILKLLFHSEGNILDDEVLINTLNESKVTSGVISTRLKEAEMTEEKITTAREKYRPVATRGSVMYFVVASMAEVDTMYQYSLKYFKQLFNTCIENSEKTDDLDKRLQILLANCTSSVYTNVARGLFEKDKLVFSFMLCGEIMRQREDISDNEWNFFLRGSGSLDKERPPKPDIAWLTEQTWNTCCDLEDSLPAFGGLKQEIVSKPVIVKIGSVEACANSPLLTASKEDSDGRSTATSESTEATEEAEEQSSLVDRLSSFQKLVFIKSFREEKVVFAAVDFVCENLGKTFVESPSIDLNTLYSDVGPTTPLIFILSTGSDPMNAFLRFARDMSYSERVQAISLGQGQGPVAEKMIANATKTGDWIFLQNCHLAASWMLAMETLIKNLSTPEAEVHEDFRLFLSSMPTKSFPVTVLQNSVKVTNEPPKGLRANVKRAFGELSSDSFENHILGVTWRKLVFGICFFHAIIQERKKFGPLGWNIKYEFNDSDRESALDNLKMFLAEGQIPWDALTFITGEITYGGRVTDAWDQRCLTTILGRFFSPAILEDGYKFSKSGIYFPPGYDSLPEYRDYIDSLPIADEPEVFGMHNNANIAFQTQETNALITAVLEVQPRLASGGSGKTSDEIVYELAESILSKLPVLLDMEKADKAIFETDAKGRVNSLTTVLGQEVDRFNSLLKVIKTSLQQLQKAIKGLVVMSLELDKVYTNFLNNQVPTMWANAAYPSLKPLGSWVKDLLLRCMFIEQWIEQGAPKSFWISGFFYPQGFLTGTLQNHARKYNQPIDQLSFHYNVLPNYRSQEEVSEARAKLGPDDTLPMDEEIESPEDGVLVHGLFIDAARWDDEKMMLGDALDGEMNPPCPILHMEPRMNYTPDPSRYTSPLYKTSARAGVLSTTGHSTNFVVAVYLPTDLPSDFWIEKGTALLCQLNE</sequence>
<dbReference type="Gene3D" id="1.20.920.30">
    <property type="match status" value="1"/>
</dbReference>
<dbReference type="FunFam" id="1.10.8.720:FF:000007">
    <property type="entry name" value="Dynein axonemal heavy chain 6"/>
    <property type="match status" value="1"/>
</dbReference>
<feature type="domain" description="AAA+ ATPase" evidence="16">
    <location>
        <begin position="1488"/>
        <end position="1627"/>
    </location>
</feature>
<feature type="region of interest" description="Disordered" evidence="15">
    <location>
        <begin position="1"/>
        <end position="170"/>
    </location>
</feature>
<dbReference type="Pfam" id="PF12780">
    <property type="entry name" value="AAA_8"/>
    <property type="match status" value="1"/>
</dbReference>
<feature type="compositionally biased region" description="Polar residues" evidence="15">
    <location>
        <begin position="1"/>
        <end position="10"/>
    </location>
</feature>
<dbReference type="FunFam" id="1.20.140.100:FF:000004">
    <property type="entry name" value="Dynein axonemal heavy chain 6"/>
    <property type="match status" value="1"/>
</dbReference>
<dbReference type="Pfam" id="PF03028">
    <property type="entry name" value="Dynein_heavy"/>
    <property type="match status" value="1"/>
</dbReference>
<dbReference type="Gene3D" id="3.40.50.300">
    <property type="entry name" value="P-loop containing nucleotide triphosphate hydrolases"/>
    <property type="match status" value="5"/>
</dbReference>
<feature type="compositionally biased region" description="Polar residues" evidence="15">
    <location>
        <begin position="147"/>
        <end position="165"/>
    </location>
</feature>
<evidence type="ECO:0000256" key="5">
    <source>
        <dbReference type="ARBA" id="ARBA00022737"/>
    </source>
</evidence>
<dbReference type="Gene3D" id="3.10.490.20">
    <property type="match status" value="1"/>
</dbReference>
<evidence type="ECO:0000313" key="17">
    <source>
        <dbReference type="EMBL" id="PFX29251.1"/>
    </source>
</evidence>
<dbReference type="Gene3D" id="1.10.8.710">
    <property type="match status" value="1"/>
</dbReference>
<dbReference type="SMART" id="SM00382">
    <property type="entry name" value="AAA"/>
    <property type="match status" value="2"/>
</dbReference>
<dbReference type="FunFam" id="3.40.50.300:FF:001143">
    <property type="entry name" value="Dynein axonemal heavy chain 6"/>
    <property type="match status" value="1"/>
</dbReference>
<dbReference type="FunFam" id="3.10.490.20:FF:000005">
    <property type="entry name" value="Dynein axonemal heavy chain 6"/>
    <property type="match status" value="1"/>
</dbReference>
<dbReference type="FunFam" id="3.40.50.300:FF:002141">
    <property type="entry name" value="Dynein heavy chain"/>
    <property type="match status" value="1"/>
</dbReference>
<dbReference type="FunFam" id="3.40.50.300:FF:000063">
    <property type="entry name" value="dynein heavy chain 6, axonemal"/>
    <property type="match status" value="1"/>
</dbReference>
<feature type="region of interest" description="Disordered" evidence="15">
    <location>
        <begin position="3486"/>
        <end position="3512"/>
    </location>
</feature>
<dbReference type="InterPro" id="IPR041228">
    <property type="entry name" value="Dynein_C"/>
</dbReference>
<dbReference type="FunFam" id="1.20.920.30:FF:000005">
    <property type="entry name" value="Dynein, axonemal, heavy chain 2"/>
    <property type="match status" value="1"/>
</dbReference>
<gene>
    <name evidence="17" type="primary">DNAH6</name>
    <name evidence="17" type="ORF">AWC38_SpisGene5962</name>
</gene>
<comment type="caution">
    <text evidence="17">The sequence shown here is derived from an EMBL/GenBank/DDBJ whole genome shotgun (WGS) entry which is preliminary data.</text>
</comment>
<dbReference type="FunFam" id="1.10.8.710:FF:000004">
    <property type="entry name" value="Dynein axonemal heavy chain 6"/>
    <property type="match status" value="1"/>
</dbReference>
<dbReference type="InterPro" id="IPR003593">
    <property type="entry name" value="AAA+_ATPase"/>
</dbReference>
<dbReference type="FunFam" id="1.10.8.1220:FF:000001">
    <property type="entry name" value="Dynein axonemal heavy chain 5"/>
    <property type="match status" value="1"/>
</dbReference>
<evidence type="ECO:0000256" key="3">
    <source>
        <dbReference type="ARBA" id="ARBA00022490"/>
    </source>
</evidence>
<name>A0A2B4SH80_STYPI</name>
<organism evidence="17 18">
    <name type="scientific">Stylophora pistillata</name>
    <name type="common">Smooth cauliflower coral</name>
    <dbReference type="NCBI Taxonomy" id="50429"/>
    <lineage>
        <taxon>Eukaryota</taxon>
        <taxon>Metazoa</taxon>
        <taxon>Cnidaria</taxon>
        <taxon>Anthozoa</taxon>
        <taxon>Hexacorallia</taxon>
        <taxon>Scleractinia</taxon>
        <taxon>Astrocoeniina</taxon>
        <taxon>Pocilloporidae</taxon>
        <taxon>Stylophora</taxon>
    </lineage>
</organism>
<evidence type="ECO:0000256" key="15">
    <source>
        <dbReference type="SAM" id="MobiDB-lite"/>
    </source>
</evidence>